<keyword evidence="9" id="KW-1185">Reference proteome</keyword>
<dbReference type="SMART" id="SM00060">
    <property type="entry name" value="FN3"/>
    <property type="match status" value="4"/>
</dbReference>
<dbReference type="PANTHER" id="PTHR10782:SF4">
    <property type="entry name" value="TONALLI, ISOFORM E"/>
    <property type="match status" value="1"/>
</dbReference>
<dbReference type="Pfam" id="PF02891">
    <property type="entry name" value="zf-MIZ"/>
    <property type="match status" value="1"/>
</dbReference>
<dbReference type="PROSITE" id="PS51044">
    <property type="entry name" value="ZF_SP_RING"/>
    <property type="match status" value="1"/>
</dbReference>
<evidence type="ECO:0000256" key="3">
    <source>
        <dbReference type="ARBA" id="ARBA00022833"/>
    </source>
</evidence>
<gene>
    <name evidence="8" type="ORF">PCOR1329_LOCUS3058</name>
</gene>
<dbReference type="CDD" id="cd16650">
    <property type="entry name" value="SP-RING_PIAS-like"/>
    <property type="match status" value="1"/>
</dbReference>
<sequence length="815" mass="89448">MQKPPAPDRPVVSVDEGPGRLRIDWRIPEADPEVTACTLKLRILGSQRYQNFDYATGRLVPKGGSTVPAPTCDVTVDGCEEGLAYEAIVAAMNSDGWGAASDVSLPVTIGVPKIREKPPAPGPPKLVALDKGRFKVSWSIPQACPPVEASQVQLTDLGRGKKWLVEAATGRLVESGKTTFTATRLEATINNAEDGVEYVAAVCCRNAEGFGEYSIDSDSAMNAAKRSGSGMELVLAVGAPTSEVPALKPLGEGRMQVKWVLPEEAKATNCMLRRVGDNNWYLWPKTPIQAPECQVVATGLEEGIEYEAKVAFIANGRSCGESPVSRPACIGELKKPGVPAAPKEPRLLVVDAEKRHFRIKWQTLTAVPPVTGTVVKFRPLGARSWKYVHHSTCQLVEEEPEPVPSPAIEVDLLNMEPGVRYEAVVSFRNKLGKGPDSPLSDPVCIGRPTPKYLKCTSCGCDYDLQHAGYSKSADHFWCPVCRFRQMDPFNAVVEPYGILLCHIVMRDLKAWRKDDQAIYMRMVKIDSDNCAQVWPKKLSFEANGSEVFSVKEPEEGHVRRDIPKDIAAGLRPGMNTINITMEDDHLTGYAMSLVRTETKTASQLADETPLCDEEEARERVMRLLGDYYSSAAGGDEEDEITCVISNKLKLRCPLSFERVVIPVRGDKCAHLQCFGLGAYLESNMKMRAVNNRWTCPVCTNSLKPSDLRVDSYVKKVLEETPPSVDEVEILQDGSYRCIEEVPEGFQPARPDPDAEAAEAAAAAAEKDDAIQELPTTIEDGEGGLKRKPPAPAVLSRKQRRRQRMMEVQANENDSD</sequence>
<dbReference type="PANTHER" id="PTHR10782">
    <property type="entry name" value="ZINC FINGER MIZ DOMAIN-CONTAINING PROTEIN"/>
    <property type="match status" value="1"/>
</dbReference>
<feature type="domain" description="Fibronectin type-III" evidence="6">
    <location>
        <begin position="6"/>
        <end position="112"/>
    </location>
</feature>
<evidence type="ECO:0000259" key="7">
    <source>
        <dbReference type="PROSITE" id="PS51044"/>
    </source>
</evidence>
<evidence type="ECO:0000313" key="8">
    <source>
        <dbReference type="EMBL" id="CAK0792491.1"/>
    </source>
</evidence>
<dbReference type="InterPro" id="IPR036116">
    <property type="entry name" value="FN3_sf"/>
</dbReference>
<feature type="domain" description="SP-RING-type" evidence="7">
    <location>
        <begin position="636"/>
        <end position="722"/>
    </location>
</feature>
<dbReference type="Gene3D" id="2.60.40.10">
    <property type="entry name" value="Immunoglobulins"/>
    <property type="match status" value="3"/>
</dbReference>
<evidence type="ECO:0000259" key="6">
    <source>
        <dbReference type="PROSITE" id="PS50853"/>
    </source>
</evidence>
<dbReference type="Proteomes" id="UP001189429">
    <property type="component" value="Unassembled WGS sequence"/>
</dbReference>
<keyword evidence="3" id="KW-0862">Zinc</keyword>
<evidence type="ECO:0000256" key="1">
    <source>
        <dbReference type="ARBA" id="ARBA00022723"/>
    </source>
</evidence>
<name>A0ABN9PQ14_9DINO</name>
<accession>A0ABN9PQ14</accession>
<protein>
    <submittedName>
        <fullName evidence="8">Uncharacterized protein</fullName>
    </submittedName>
</protein>
<reference evidence="8" key="1">
    <citation type="submission" date="2023-10" db="EMBL/GenBank/DDBJ databases">
        <authorList>
            <person name="Chen Y."/>
            <person name="Shah S."/>
            <person name="Dougan E. K."/>
            <person name="Thang M."/>
            <person name="Chan C."/>
        </authorList>
    </citation>
    <scope>NUCLEOTIDE SEQUENCE [LARGE SCALE GENOMIC DNA]</scope>
</reference>
<dbReference type="PROSITE" id="PS50853">
    <property type="entry name" value="FN3"/>
    <property type="match status" value="3"/>
</dbReference>
<dbReference type="InterPro" id="IPR013783">
    <property type="entry name" value="Ig-like_fold"/>
</dbReference>
<evidence type="ECO:0000256" key="4">
    <source>
        <dbReference type="PROSITE-ProRule" id="PRU00452"/>
    </source>
</evidence>
<dbReference type="InterPro" id="IPR004181">
    <property type="entry name" value="Znf_MIZ"/>
</dbReference>
<proteinExistence type="predicted"/>
<dbReference type="SUPFAM" id="SSF49265">
    <property type="entry name" value="Fibronectin type III"/>
    <property type="match status" value="2"/>
</dbReference>
<evidence type="ECO:0000256" key="5">
    <source>
        <dbReference type="SAM" id="MobiDB-lite"/>
    </source>
</evidence>
<dbReference type="InterPro" id="IPR013083">
    <property type="entry name" value="Znf_RING/FYVE/PHD"/>
</dbReference>
<feature type="region of interest" description="Disordered" evidence="5">
    <location>
        <begin position="745"/>
        <end position="815"/>
    </location>
</feature>
<dbReference type="Gene3D" id="3.30.40.10">
    <property type="entry name" value="Zinc/RING finger domain, C3HC4 (zinc finger)"/>
    <property type="match status" value="1"/>
</dbReference>
<evidence type="ECO:0000313" key="9">
    <source>
        <dbReference type="Proteomes" id="UP001189429"/>
    </source>
</evidence>
<dbReference type="EMBL" id="CAUYUJ010000780">
    <property type="protein sequence ID" value="CAK0792491.1"/>
    <property type="molecule type" value="Genomic_DNA"/>
</dbReference>
<organism evidence="8 9">
    <name type="scientific">Prorocentrum cordatum</name>
    <dbReference type="NCBI Taxonomy" id="2364126"/>
    <lineage>
        <taxon>Eukaryota</taxon>
        <taxon>Sar</taxon>
        <taxon>Alveolata</taxon>
        <taxon>Dinophyceae</taxon>
        <taxon>Prorocentrales</taxon>
        <taxon>Prorocentraceae</taxon>
        <taxon>Prorocentrum</taxon>
    </lineage>
</organism>
<comment type="caution">
    <text evidence="8">The sequence shown here is derived from an EMBL/GenBank/DDBJ whole genome shotgun (WGS) entry which is preliminary data.</text>
</comment>
<dbReference type="CDD" id="cd00063">
    <property type="entry name" value="FN3"/>
    <property type="match status" value="4"/>
</dbReference>
<feature type="domain" description="Fibronectin type-III" evidence="6">
    <location>
        <begin position="341"/>
        <end position="448"/>
    </location>
</feature>
<keyword evidence="2 4" id="KW-0863">Zinc-finger</keyword>
<keyword evidence="1" id="KW-0479">Metal-binding</keyword>
<evidence type="ECO:0000256" key="2">
    <source>
        <dbReference type="ARBA" id="ARBA00022771"/>
    </source>
</evidence>
<dbReference type="InterPro" id="IPR003961">
    <property type="entry name" value="FN3_dom"/>
</dbReference>
<feature type="domain" description="Fibronectin type-III" evidence="6">
    <location>
        <begin position="120"/>
        <end position="227"/>
    </location>
</feature>